<evidence type="ECO:0000256" key="1">
    <source>
        <dbReference type="SAM" id="SignalP"/>
    </source>
</evidence>
<dbReference type="Proteomes" id="UP000007800">
    <property type="component" value="Unassembled WGS sequence"/>
</dbReference>
<evidence type="ECO:0000313" key="3">
    <source>
        <dbReference type="EMBL" id="EER02228.1"/>
    </source>
</evidence>
<evidence type="ECO:0000313" key="4">
    <source>
        <dbReference type="Proteomes" id="UP000007800"/>
    </source>
</evidence>
<dbReference type="SMART" id="SM00848">
    <property type="entry name" value="Inhibitor_I29"/>
    <property type="match status" value="1"/>
</dbReference>
<dbReference type="InterPro" id="IPR038765">
    <property type="entry name" value="Papain-like_cys_pep_sf"/>
</dbReference>
<keyword evidence="4" id="KW-1185">Reference proteome</keyword>
<dbReference type="InterPro" id="IPR013201">
    <property type="entry name" value="Prot_inhib_I29"/>
</dbReference>
<accession>C5LM14</accession>
<dbReference type="GeneID" id="9055212"/>
<organism evidence="4">
    <name type="scientific">Perkinsus marinus (strain ATCC 50983 / TXsc)</name>
    <dbReference type="NCBI Taxonomy" id="423536"/>
    <lineage>
        <taxon>Eukaryota</taxon>
        <taxon>Sar</taxon>
        <taxon>Alveolata</taxon>
        <taxon>Perkinsozoa</taxon>
        <taxon>Perkinsea</taxon>
        <taxon>Perkinsida</taxon>
        <taxon>Perkinsidae</taxon>
        <taxon>Perkinsus</taxon>
    </lineage>
</organism>
<dbReference type="Pfam" id="PF08246">
    <property type="entry name" value="Inhibitor_I29"/>
    <property type="match status" value="1"/>
</dbReference>
<feature type="domain" description="Cathepsin propeptide inhibitor" evidence="2">
    <location>
        <begin position="27"/>
        <end position="64"/>
    </location>
</feature>
<reference evidence="3 4" key="1">
    <citation type="submission" date="2008-07" db="EMBL/GenBank/DDBJ databases">
        <authorList>
            <person name="El-Sayed N."/>
            <person name="Caler E."/>
            <person name="Inman J."/>
            <person name="Amedeo P."/>
            <person name="Hass B."/>
            <person name="Wortman J."/>
        </authorList>
    </citation>
    <scope>NUCLEOTIDE SEQUENCE [LARGE SCALE GENOMIC DNA]</scope>
    <source>
        <strain evidence="4">ATCC 50983 / TXsc</strain>
    </source>
</reference>
<feature type="non-terminal residue" evidence="3">
    <location>
        <position position="64"/>
    </location>
</feature>
<gene>
    <name evidence="3" type="ORF">Pmar_PMAR029487</name>
</gene>
<dbReference type="EMBL" id="GG683363">
    <property type="protein sequence ID" value="EER02228.1"/>
    <property type="molecule type" value="Genomic_DNA"/>
</dbReference>
<dbReference type="InParanoid" id="C5LM14"/>
<sequence length="64" mass="7266">MSSILTVLLAFLPLYESLDVDTAGLAFLGFQKKYGKSYESEEEESKRAAIFQDNLDYIQRVNAQ</sequence>
<dbReference type="OMA" id="VGFQQKH"/>
<protein>
    <recommendedName>
        <fullName evidence="2">Cathepsin propeptide inhibitor domain-containing protein</fullName>
    </recommendedName>
</protein>
<dbReference type="SUPFAM" id="SSF54001">
    <property type="entry name" value="Cysteine proteinases"/>
    <property type="match status" value="1"/>
</dbReference>
<proteinExistence type="predicted"/>
<keyword evidence="1" id="KW-0732">Signal</keyword>
<dbReference type="RefSeq" id="XP_002769510.1">
    <property type="nucleotide sequence ID" value="XM_002769464.1"/>
</dbReference>
<dbReference type="Gene3D" id="1.10.287.2250">
    <property type="match status" value="1"/>
</dbReference>
<feature type="signal peptide" evidence="1">
    <location>
        <begin position="1"/>
        <end position="17"/>
    </location>
</feature>
<dbReference type="AlphaFoldDB" id="C5LM14"/>
<feature type="chain" id="PRO_5002952481" description="Cathepsin propeptide inhibitor domain-containing protein" evidence="1">
    <location>
        <begin position="18"/>
        <end position="64"/>
    </location>
</feature>
<evidence type="ECO:0000259" key="2">
    <source>
        <dbReference type="SMART" id="SM00848"/>
    </source>
</evidence>
<name>C5LM14_PERM5</name>